<name>A0A5S6QBP6_TRIMR</name>
<sequence length="67" mass="7461">MSGLADSELLRVLLRNVRKDDALKSVEEQQLREVLGRFDFTSSPAPWKAGRITAAFSTLPKVSQDIT</sequence>
<dbReference type="Proteomes" id="UP000046395">
    <property type="component" value="Unassembled WGS sequence"/>
</dbReference>
<dbReference type="WBParaSite" id="TMUE_1000004520.1">
    <property type="protein sequence ID" value="TMUE_1000004520.1"/>
    <property type="gene ID" value="WBGene00298986"/>
</dbReference>
<reference evidence="1" key="1">
    <citation type="submission" date="2014-03" db="EMBL/GenBank/DDBJ databases">
        <title>The whipworm genome and dual-species transcriptomics of an intimate host-pathogen interaction.</title>
        <authorList>
            <person name="Foth B.J."/>
            <person name="Tsai I.J."/>
            <person name="Reid A.J."/>
            <person name="Bancroft A.J."/>
            <person name="Nichol S."/>
            <person name="Tracey A."/>
            <person name="Holroyd N."/>
            <person name="Cotton J.A."/>
            <person name="Stanley E.J."/>
            <person name="Zarowiecki M."/>
            <person name="Liu J.Z."/>
            <person name="Huckvale T."/>
            <person name="Cooper P.J."/>
            <person name="Grencis R.K."/>
            <person name="Berriman M."/>
        </authorList>
    </citation>
    <scope>NUCLEOTIDE SEQUENCE [LARGE SCALE GENOMIC DNA]</scope>
    <source>
        <strain evidence="1">Edinburgh</strain>
    </source>
</reference>
<keyword evidence="1" id="KW-1185">Reference proteome</keyword>
<evidence type="ECO:0000313" key="2">
    <source>
        <dbReference type="WBParaSite" id="TMUE_0000000807.1"/>
    </source>
</evidence>
<organism evidence="1 3">
    <name type="scientific">Trichuris muris</name>
    <name type="common">Mouse whipworm</name>
    <dbReference type="NCBI Taxonomy" id="70415"/>
    <lineage>
        <taxon>Eukaryota</taxon>
        <taxon>Metazoa</taxon>
        <taxon>Ecdysozoa</taxon>
        <taxon>Nematoda</taxon>
        <taxon>Enoplea</taxon>
        <taxon>Dorylaimia</taxon>
        <taxon>Trichinellida</taxon>
        <taxon>Trichuridae</taxon>
        <taxon>Trichuris</taxon>
    </lineage>
</organism>
<protein>
    <submittedName>
        <fullName evidence="2 3">Uncharacterized protein</fullName>
    </submittedName>
</protein>
<accession>A0A5S6QBP6</accession>
<dbReference type="AlphaFoldDB" id="A0A5S6QBP6"/>
<proteinExistence type="predicted"/>
<evidence type="ECO:0000313" key="1">
    <source>
        <dbReference type="Proteomes" id="UP000046395"/>
    </source>
</evidence>
<dbReference type="WBParaSite" id="TMUE_0000000807.1">
    <property type="protein sequence ID" value="TMUE_0000000807.1"/>
    <property type="gene ID" value="WBGene00296731"/>
</dbReference>
<reference evidence="2 3" key="2">
    <citation type="submission" date="2019-12" db="UniProtKB">
        <authorList>
            <consortium name="WormBaseParasite"/>
        </authorList>
    </citation>
    <scope>IDENTIFICATION</scope>
</reference>
<evidence type="ECO:0000313" key="3">
    <source>
        <dbReference type="WBParaSite" id="TMUE_1000004520.1"/>
    </source>
</evidence>